<proteinExistence type="predicted"/>
<reference evidence="3" key="1">
    <citation type="submission" date="2022-11" db="UniProtKB">
        <authorList>
            <consortium name="WormBaseParasite"/>
        </authorList>
    </citation>
    <scope>IDENTIFICATION</scope>
</reference>
<sequence>MEHPFAHFLSLADFESCEPKMDDNKMIKLYVDIKEGCSIKVKGAKILVPPTPLPLTVPPPTLSPSKDSAEASSFPDWGYIIIGIVILIAIAAIIGFIV</sequence>
<name>A0A914PJQ0_9BILA</name>
<keyword evidence="1" id="KW-0472">Membrane</keyword>
<keyword evidence="2" id="KW-1185">Reference proteome</keyword>
<dbReference type="AlphaFoldDB" id="A0A914PJQ0"/>
<evidence type="ECO:0000256" key="1">
    <source>
        <dbReference type="SAM" id="Phobius"/>
    </source>
</evidence>
<evidence type="ECO:0000313" key="3">
    <source>
        <dbReference type="WBParaSite" id="PDA_v2.g15995.t1"/>
    </source>
</evidence>
<keyword evidence="1" id="KW-1133">Transmembrane helix</keyword>
<feature type="transmembrane region" description="Helical" evidence="1">
    <location>
        <begin position="77"/>
        <end position="97"/>
    </location>
</feature>
<organism evidence="2 3">
    <name type="scientific">Panagrolaimus davidi</name>
    <dbReference type="NCBI Taxonomy" id="227884"/>
    <lineage>
        <taxon>Eukaryota</taxon>
        <taxon>Metazoa</taxon>
        <taxon>Ecdysozoa</taxon>
        <taxon>Nematoda</taxon>
        <taxon>Chromadorea</taxon>
        <taxon>Rhabditida</taxon>
        <taxon>Tylenchina</taxon>
        <taxon>Panagrolaimomorpha</taxon>
        <taxon>Panagrolaimoidea</taxon>
        <taxon>Panagrolaimidae</taxon>
        <taxon>Panagrolaimus</taxon>
    </lineage>
</organism>
<evidence type="ECO:0000313" key="2">
    <source>
        <dbReference type="Proteomes" id="UP000887578"/>
    </source>
</evidence>
<dbReference type="Proteomes" id="UP000887578">
    <property type="component" value="Unplaced"/>
</dbReference>
<protein>
    <submittedName>
        <fullName evidence="3">Uncharacterized protein</fullName>
    </submittedName>
</protein>
<accession>A0A914PJQ0</accession>
<keyword evidence="1" id="KW-0812">Transmembrane</keyword>
<dbReference type="WBParaSite" id="PDA_v2.g15995.t1">
    <property type="protein sequence ID" value="PDA_v2.g15995.t1"/>
    <property type="gene ID" value="PDA_v2.g15995"/>
</dbReference>